<gene>
    <name evidence="1" type="ORF">GCM10023156_25980</name>
</gene>
<sequence length="165" mass="18618">MTTYDRFVIDDGVSICLSDLEYGLRATDDSYRLNGDAILRGDHDCAILVDVSHRGSDIFDGDIDLLIGFAENRRDSDAIISRLKKATCMVTMQLVSNSDESAMENVFAFLRKAHTGLTVYESGIFDLPEPPPKWIDSIRQVVRRLSPHCQEIRQRANQTRSFSES</sequence>
<protein>
    <submittedName>
        <fullName evidence="1">Uncharacterized protein</fullName>
    </submittedName>
</protein>
<dbReference type="EMBL" id="BAABGA010000035">
    <property type="protein sequence ID" value="GAA4454111.1"/>
    <property type="molecule type" value="Genomic_DNA"/>
</dbReference>
<organism evidence="1 2">
    <name type="scientific">Novipirellula rosea</name>
    <dbReference type="NCBI Taxonomy" id="1031540"/>
    <lineage>
        <taxon>Bacteria</taxon>
        <taxon>Pseudomonadati</taxon>
        <taxon>Planctomycetota</taxon>
        <taxon>Planctomycetia</taxon>
        <taxon>Pirellulales</taxon>
        <taxon>Pirellulaceae</taxon>
        <taxon>Novipirellula</taxon>
    </lineage>
</organism>
<proteinExistence type="predicted"/>
<reference evidence="2" key="1">
    <citation type="journal article" date="2019" name="Int. J. Syst. Evol. Microbiol.">
        <title>The Global Catalogue of Microorganisms (GCM) 10K type strain sequencing project: providing services to taxonomists for standard genome sequencing and annotation.</title>
        <authorList>
            <consortium name="The Broad Institute Genomics Platform"/>
            <consortium name="The Broad Institute Genome Sequencing Center for Infectious Disease"/>
            <person name="Wu L."/>
            <person name="Ma J."/>
        </authorList>
    </citation>
    <scope>NUCLEOTIDE SEQUENCE [LARGE SCALE GENOMIC DNA]</scope>
    <source>
        <strain evidence="2">JCM 17759</strain>
    </source>
</reference>
<comment type="caution">
    <text evidence="1">The sequence shown here is derived from an EMBL/GenBank/DDBJ whole genome shotgun (WGS) entry which is preliminary data.</text>
</comment>
<dbReference type="Proteomes" id="UP001500840">
    <property type="component" value="Unassembled WGS sequence"/>
</dbReference>
<dbReference type="RefSeq" id="WP_345322613.1">
    <property type="nucleotide sequence ID" value="NZ_BAABGA010000035.1"/>
</dbReference>
<keyword evidence="2" id="KW-1185">Reference proteome</keyword>
<evidence type="ECO:0000313" key="1">
    <source>
        <dbReference type="EMBL" id="GAA4454111.1"/>
    </source>
</evidence>
<accession>A0ABP8MTE3</accession>
<evidence type="ECO:0000313" key="2">
    <source>
        <dbReference type="Proteomes" id="UP001500840"/>
    </source>
</evidence>
<name>A0ABP8MTE3_9BACT</name>